<dbReference type="InterPro" id="IPR036038">
    <property type="entry name" value="Aminotransferase-like"/>
</dbReference>
<keyword evidence="6" id="KW-0808">Transferase</keyword>
<dbReference type="SUPFAM" id="SSF56752">
    <property type="entry name" value="D-aminoacid aminotransferase-like PLP-dependent enzymes"/>
    <property type="match status" value="1"/>
</dbReference>
<dbReference type="KEGG" id="cia:BEN51_06500"/>
<dbReference type="InterPro" id="IPR043131">
    <property type="entry name" value="BCAT-like_N"/>
</dbReference>
<comment type="similarity">
    <text evidence="2 4">Belongs to the class-IV pyridoxal-phosphate-dependent aminotransferase family.</text>
</comment>
<keyword evidence="6" id="KW-0032">Aminotransferase</keyword>
<name>A0A343JC84_9CLOT</name>
<dbReference type="PANTHER" id="PTHR42743:SF11">
    <property type="entry name" value="AMINODEOXYCHORISMATE LYASE"/>
    <property type="match status" value="1"/>
</dbReference>
<keyword evidence="7" id="KW-1185">Reference proteome</keyword>
<protein>
    <submittedName>
        <fullName evidence="6">Aminotransferase class IV</fullName>
    </submittedName>
</protein>
<evidence type="ECO:0000313" key="6">
    <source>
        <dbReference type="EMBL" id="ASW43142.1"/>
    </source>
</evidence>
<dbReference type="CDD" id="cd00449">
    <property type="entry name" value="PLPDE_IV"/>
    <property type="match status" value="1"/>
</dbReference>
<dbReference type="GO" id="GO:0008652">
    <property type="term" value="P:amino acid biosynthetic process"/>
    <property type="evidence" value="ECO:0007669"/>
    <property type="project" value="UniProtKB-ARBA"/>
</dbReference>
<dbReference type="InterPro" id="IPR050571">
    <property type="entry name" value="Class-IV_PLP-Dep_Aminotrnsfr"/>
</dbReference>
<dbReference type="GO" id="GO:0005829">
    <property type="term" value="C:cytosol"/>
    <property type="evidence" value="ECO:0007669"/>
    <property type="project" value="TreeGrafter"/>
</dbReference>
<proteinExistence type="inferred from homology"/>
<dbReference type="InterPro" id="IPR018300">
    <property type="entry name" value="Aminotrans_IV_CS"/>
</dbReference>
<gene>
    <name evidence="6" type="ORF">BEN51_06500</name>
</gene>
<organism evidence="6 7">
    <name type="scientific">Clostridium isatidis</name>
    <dbReference type="NCBI Taxonomy" id="182773"/>
    <lineage>
        <taxon>Bacteria</taxon>
        <taxon>Bacillati</taxon>
        <taxon>Bacillota</taxon>
        <taxon>Clostridia</taxon>
        <taxon>Eubacteriales</taxon>
        <taxon>Clostridiaceae</taxon>
        <taxon>Clostridium</taxon>
    </lineage>
</organism>
<dbReference type="GO" id="GO:0046394">
    <property type="term" value="P:carboxylic acid biosynthetic process"/>
    <property type="evidence" value="ECO:0007669"/>
    <property type="project" value="UniProtKB-ARBA"/>
</dbReference>
<accession>A0A343JC84</accession>
<keyword evidence="3 5" id="KW-0663">Pyridoxal phosphate</keyword>
<dbReference type="Gene3D" id="3.20.10.10">
    <property type="entry name" value="D-amino Acid Aminotransferase, subunit A, domain 2"/>
    <property type="match status" value="1"/>
</dbReference>
<dbReference type="InterPro" id="IPR001544">
    <property type="entry name" value="Aminotrans_IV"/>
</dbReference>
<dbReference type="Proteomes" id="UP000264883">
    <property type="component" value="Chromosome"/>
</dbReference>
<sequence length="270" mass="31505">MEAILEYYLEDGHIEKIINYTSDATEKGRIIYEVIKVIHGVPLFYEDHIKRFESSFNLTNKVFSYKYDKIKEYIDRLIEANKIDCGNIKITFDIETDTMKIFSINHSYPSKEMYEKGVNTIFYHGERTNPNAKVVDNDFRTKVTEEIKKNNAYEAILVNKRGYITEGSKSNIFMIEKDKLYTSPLEDVLPGVTRGRIISLSKKIGLSFEEKSIKYSDIENIDAMFISGTSPNILPISAVDNKILDVENKVLRYLMKKFDEEIEKYVENYR</sequence>
<dbReference type="OrthoDB" id="9805628at2"/>
<dbReference type="GO" id="GO:0008483">
    <property type="term" value="F:transaminase activity"/>
    <property type="evidence" value="ECO:0007669"/>
    <property type="project" value="UniProtKB-KW"/>
</dbReference>
<evidence type="ECO:0000256" key="5">
    <source>
        <dbReference type="RuleBase" id="RU004516"/>
    </source>
</evidence>
<dbReference type="InterPro" id="IPR043132">
    <property type="entry name" value="BCAT-like_C"/>
</dbReference>
<evidence type="ECO:0000256" key="3">
    <source>
        <dbReference type="ARBA" id="ARBA00022898"/>
    </source>
</evidence>
<evidence type="ECO:0000313" key="7">
    <source>
        <dbReference type="Proteomes" id="UP000264883"/>
    </source>
</evidence>
<dbReference type="FunFam" id="3.20.10.10:FF:000002">
    <property type="entry name" value="D-alanine aminotransferase"/>
    <property type="match status" value="1"/>
</dbReference>
<evidence type="ECO:0000256" key="2">
    <source>
        <dbReference type="ARBA" id="ARBA00009320"/>
    </source>
</evidence>
<dbReference type="AlphaFoldDB" id="A0A343JC84"/>
<comment type="cofactor">
    <cofactor evidence="1 5">
        <name>pyridoxal 5'-phosphate</name>
        <dbReference type="ChEBI" id="CHEBI:597326"/>
    </cofactor>
</comment>
<dbReference type="EMBL" id="CP016786">
    <property type="protein sequence ID" value="ASW43142.1"/>
    <property type="molecule type" value="Genomic_DNA"/>
</dbReference>
<evidence type="ECO:0000256" key="1">
    <source>
        <dbReference type="ARBA" id="ARBA00001933"/>
    </source>
</evidence>
<dbReference type="Pfam" id="PF01063">
    <property type="entry name" value="Aminotran_4"/>
    <property type="match status" value="1"/>
</dbReference>
<dbReference type="PANTHER" id="PTHR42743">
    <property type="entry name" value="AMINO-ACID AMINOTRANSFERASE"/>
    <property type="match status" value="1"/>
</dbReference>
<dbReference type="PROSITE" id="PS00770">
    <property type="entry name" value="AA_TRANSFER_CLASS_4"/>
    <property type="match status" value="1"/>
</dbReference>
<dbReference type="RefSeq" id="WP_119865279.1">
    <property type="nucleotide sequence ID" value="NZ_CP016786.1"/>
</dbReference>
<dbReference type="Gene3D" id="3.30.470.10">
    <property type="match status" value="1"/>
</dbReference>
<reference evidence="6 7" key="1">
    <citation type="submission" date="2016-08" db="EMBL/GenBank/DDBJ databases">
        <title>Complete Genome Sequence Of The Indigo Reducing Clostridium isatidis DSM15098.</title>
        <authorList>
            <person name="Little G.T."/>
            <person name="Minton N.P."/>
        </authorList>
    </citation>
    <scope>NUCLEOTIDE SEQUENCE [LARGE SCALE GENOMIC DNA]</scope>
    <source>
        <strain evidence="6 7">DSM 15098</strain>
    </source>
</reference>
<evidence type="ECO:0000256" key="4">
    <source>
        <dbReference type="RuleBase" id="RU004106"/>
    </source>
</evidence>